<name>A0A482XDX3_LAOST</name>
<evidence type="ECO:0000313" key="4">
    <source>
        <dbReference type="Proteomes" id="UP000291343"/>
    </source>
</evidence>
<reference evidence="3 4" key="1">
    <citation type="journal article" date="2017" name="Gigascience">
        <title>Genome sequence of the small brown planthopper, Laodelphax striatellus.</title>
        <authorList>
            <person name="Zhu J."/>
            <person name="Jiang F."/>
            <person name="Wang X."/>
            <person name="Yang P."/>
            <person name="Bao Y."/>
            <person name="Zhao W."/>
            <person name="Wang W."/>
            <person name="Lu H."/>
            <person name="Wang Q."/>
            <person name="Cui N."/>
            <person name="Li J."/>
            <person name="Chen X."/>
            <person name="Luo L."/>
            <person name="Yu J."/>
            <person name="Kang L."/>
            <person name="Cui F."/>
        </authorList>
    </citation>
    <scope>NUCLEOTIDE SEQUENCE [LARGE SCALE GENOMIC DNA]</scope>
    <source>
        <strain evidence="3">Lst14</strain>
    </source>
</reference>
<feature type="compositionally biased region" description="Polar residues" evidence="1">
    <location>
        <begin position="328"/>
        <end position="339"/>
    </location>
</feature>
<dbReference type="EMBL" id="QKKF02011224">
    <property type="protein sequence ID" value="RZF44195.1"/>
    <property type="molecule type" value="Genomic_DNA"/>
</dbReference>
<dbReference type="InterPro" id="IPR001478">
    <property type="entry name" value="PDZ"/>
</dbReference>
<dbReference type="Gene3D" id="2.30.42.10">
    <property type="match status" value="2"/>
</dbReference>
<evidence type="ECO:0000256" key="1">
    <source>
        <dbReference type="SAM" id="MobiDB-lite"/>
    </source>
</evidence>
<feature type="compositionally biased region" description="Pro residues" evidence="1">
    <location>
        <begin position="20"/>
        <end position="32"/>
    </location>
</feature>
<accession>A0A482XDX3</accession>
<dbReference type="InterPro" id="IPR036034">
    <property type="entry name" value="PDZ_sf"/>
</dbReference>
<evidence type="ECO:0000313" key="3">
    <source>
        <dbReference type="EMBL" id="RZF44195.1"/>
    </source>
</evidence>
<dbReference type="SUPFAM" id="SSF50156">
    <property type="entry name" value="PDZ domain-like"/>
    <property type="match status" value="2"/>
</dbReference>
<protein>
    <recommendedName>
        <fullName evidence="2">PDZ domain-containing protein</fullName>
    </recommendedName>
</protein>
<dbReference type="Proteomes" id="UP000291343">
    <property type="component" value="Unassembled WGS sequence"/>
</dbReference>
<dbReference type="PROSITE" id="PS50106">
    <property type="entry name" value="PDZ"/>
    <property type="match status" value="2"/>
</dbReference>
<dbReference type="InParanoid" id="A0A482XDX3"/>
<feature type="region of interest" description="Disordered" evidence="1">
    <location>
        <begin position="1"/>
        <end position="126"/>
    </location>
</feature>
<dbReference type="PANTHER" id="PTHR11324:SF16">
    <property type="entry name" value="PDZ DOMAIN-CONTAINING PROTEIN 2"/>
    <property type="match status" value="1"/>
</dbReference>
<sequence>MRLFRNRRLDGGDSQDVEPPRPPLPPVPPASPEPQRYQTVTAVPAVILEDESSPKEMKRRLSTWGKKMGRKLEMLRRSDSKESLNSVNSITSRESIRKKSIWRLGRSSSESTEKESASPSPHRRSSIRGFFVRMGSTGMLATRQKEDDKAQTCGQEAAVLFRSVSTSQLATSYVRGDDPADCLDRVSSPKLQTQSTAAATDPGYIPVKTMSCDNISRLSSLPPTGARRANFPYAFLRSKLSVLPEENGGSVVNARSRVHRDSFSEFTYDALIVNNKEVQRTQQRANSEECFPCKLQERTAATQSDYGSLARRRRSSVEISGSMRGFKGTNNYVSSNESGYDSDGAGRGGEEARRPEQDDDSGILANESFDSDPDATVDNTWPVSNRAPPAPPEAADLRWERKCFSGRLLPSLPSSSPPKSTTPNFTRHMFVKNTPSKRYTSSQTSLLRPNVPLVALPCSTDPAAWDEPGRKYRLVRLLKVRADEDLGIYLTMQVHQPRGKRTSLETRYLVVRLEPNGIAHRDSRVQIGDEIVNVNGRLLRGLSTLEAVQHILRNHLPRSDAEPGFQVDLLIARDIAQDYHQQNKANEHPSDHPMVVDHRRLSFPCSDVYTANPCQVNCDLTEGDRLSLREDNDLDDVFLPSNGSDLVSRQDFTSERRNAVAVINRVLAASMNKSTTKTEREDMEDNISLISTTQTVVFQKGIGHKSLGFSIVGGTDSPRGQMGIFVKTIFASGQAAEEGTLVEGDEILSVNGDSLTGLILKQAISVFKKIRSGDVQLQIVRRRVSNRNLKMK</sequence>
<dbReference type="AlphaFoldDB" id="A0A482XDX3"/>
<feature type="compositionally biased region" description="Basic and acidic residues" evidence="1">
    <location>
        <begin position="70"/>
        <end position="82"/>
    </location>
</feature>
<organism evidence="3 4">
    <name type="scientific">Laodelphax striatellus</name>
    <name type="common">Small brown planthopper</name>
    <name type="synonym">Delphax striatella</name>
    <dbReference type="NCBI Taxonomy" id="195883"/>
    <lineage>
        <taxon>Eukaryota</taxon>
        <taxon>Metazoa</taxon>
        <taxon>Ecdysozoa</taxon>
        <taxon>Arthropoda</taxon>
        <taxon>Hexapoda</taxon>
        <taxon>Insecta</taxon>
        <taxon>Pterygota</taxon>
        <taxon>Neoptera</taxon>
        <taxon>Paraneoptera</taxon>
        <taxon>Hemiptera</taxon>
        <taxon>Auchenorrhyncha</taxon>
        <taxon>Fulgoroidea</taxon>
        <taxon>Delphacidae</taxon>
        <taxon>Criomorphinae</taxon>
        <taxon>Laodelphax</taxon>
    </lineage>
</organism>
<comment type="caution">
    <text evidence="3">The sequence shown here is derived from an EMBL/GenBank/DDBJ whole genome shotgun (WGS) entry which is preliminary data.</text>
</comment>
<evidence type="ECO:0000259" key="2">
    <source>
        <dbReference type="PROSITE" id="PS50106"/>
    </source>
</evidence>
<gene>
    <name evidence="3" type="ORF">LSTR_LSTR003835</name>
</gene>
<feature type="domain" description="PDZ" evidence="2">
    <location>
        <begin position="474"/>
        <end position="551"/>
    </location>
</feature>
<dbReference type="CDD" id="cd06759">
    <property type="entry name" value="PDZ3_PDZD2-PDZ1_hPro-IL-16-like"/>
    <property type="match status" value="1"/>
</dbReference>
<dbReference type="OrthoDB" id="6022711at2759"/>
<dbReference type="PANTHER" id="PTHR11324">
    <property type="entry name" value="IL16-RELATED"/>
    <property type="match status" value="1"/>
</dbReference>
<dbReference type="SMART" id="SM00228">
    <property type="entry name" value="PDZ"/>
    <property type="match status" value="2"/>
</dbReference>
<dbReference type="FunCoup" id="A0A482XDX3">
    <property type="interactions" value="6"/>
</dbReference>
<dbReference type="SMR" id="A0A482XDX3"/>
<dbReference type="Pfam" id="PF00595">
    <property type="entry name" value="PDZ"/>
    <property type="match status" value="2"/>
</dbReference>
<dbReference type="STRING" id="195883.A0A482XDX3"/>
<feature type="compositionally biased region" description="Polar residues" evidence="1">
    <location>
        <begin position="83"/>
        <end position="93"/>
    </location>
</feature>
<feature type="region of interest" description="Disordered" evidence="1">
    <location>
        <begin position="320"/>
        <end position="394"/>
    </location>
</feature>
<keyword evidence="4" id="KW-1185">Reference proteome</keyword>
<proteinExistence type="predicted"/>
<feature type="domain" description="PDZ" evidence="2">
    <location>
        <begin position="695"/>
        <end position="769"/>
    </location>
</feature>